<dbReference type="Proteomes" id="UP000001058">
    <property type="component" value="Unassembled WGS sequence"/>
</dbReference>
<keyword evidence="2" id="KW-0812">Transmembrane</keyword>
<gene>
    <name evidence="3" type="ORF">VOLCADRAFT_105716</name>
</gene>
<evidence type="ECO:0000313" key="4">
    <source>
        <dbReference type="Proteomes" id="UP000001058"/>
    </source>
</evidence>
<evidence type="ECO:0000313" key="3">
    <source>
        <dbReference type="EMBL" id="EFJ46146.1"/>
    </source>
</evidence>
<organism evidence="4">
    <name type="scientific">Volvox carteri f. nagariensis</name>
    <dbReference type="NCBI Taxonomy" id="3068"/>
    <lineage>
        <taxon>Eukaryota</taxon>
        <taxon>Viridiplantae</taxon>
        <taxon>Chlorophyta</taxon>
        <taxon>core chlorophytes</taxon>
        <taxon>Chlorophyceae</taxon>
        <taxon>CS clade</taxon>
        <taxon>Chlamydomonadales</taxon>
        <taxon>Volvocaceae</taxon>
        <taxon>Volvox</taxon>
    </lineage>
</organism>
<dbReference type="InParanoid" id="D8U2J1"/>
<dbReference type="KEGG" id="vcn:VOLCADRAFT_105716"/>
<feature type="compositionally biased region" description="Basic and acidic residues" evidence="1">
    <location>
        <begin position="231"/>
        <end position="243"/>
    </location>
</feature>
<accession>D8U2J1</accession>
<evidence type="ECO:0000256" key="1">
    <source>
        <dbReference type="SAM" id="MobiDB-lite"/>
    </source>
</evidence>
<dbReference type="AlphaFoldDB" id="D8U2J1"/>
<dbReference type="OrthoDB" id="10451555at2759"/>
<keyword evidence="2" id="KW-0472">Membrane</keyword>
<name>D8U2J1_VOLCA</name>
<keyword evidence="2" id="KW-1133">Transmembrane helix</keyword>
<dbReference type="GeneID" id="9627706"/>
<evidence type="ECO:0000256" key="2">
    <source>
        <dbReference type="SAM" id="Phobius"/>
    </source>
</evidence>
<protein>
    <submittedName>
        <fullName evidence="3">Uncharacterized protein</fullName>
    </submittedName>
</protein>
<dbReference type="EMBL" id="GL378353">
    <property type="protein sequence ID" value="EFJ46146.1"/>
    <property type="molecule type" value="Genomic_DNA"/>
</dbReference>
<sequence length="287" mass="31708">MSQIATEAIHVVQRAPMSITIGWLLSLPVSLPAWLLLSIWSRVLTCLRQALCVGGKKVDVKLPERPAAEDAHAQTELNMLELDKCLAMLDANEDAVCDHRKLLEVARKTNEALRTELDMTVDRMALLSQHNADLEGYKDRLLGTLRDVVLPVFVRLTQMTEDDDVHNITAEVFQALDTTRHLVSEAEGMYCATAEASPVEKPGDMSVRQSPFSDVLTQLTHMPRLATPSRDTQDGDDTQRDDIGRGFLSARQSSSTAKVLSFGSPNRSSTVVHILVHDVQTTRSAVL</sequence>
<feature type="transmembrane region" description="Helical" evidence="2">
    <location>
        <begin position="21"/>
        <end position="40"/>
    </location>
</feature>
<keyword evidence="4" id="KW-1185">Reference proteome</keyword>
<proteinExistence type="predicted"/>
<reference evidence="3 4" key="1">
    <citation type="journal article" date="2010" name="Science">
        <title>Genomic analysis of organismal complexity in the multicellular green alga Volvox carteri.</title>
        <authorList>
            <person name="Prochnik S.E."/>
            <person name="Umen J."/>
            <person name="Nedelcu A.M."/>
            <person name="Hallmann A."/>
            <person name="Miller S.M."/>
            <person name="Nishii I."/>
            <person name="Ferris P."/>
            <person name="Kuo A."/>
            <person name="Mitros T."/>
            <person name="Fritz-Laylin L.K."/>
            <person name="Hellsten U."/>
            <person name="Chapman J."/>
            <person name="Simakov O."/>
            <person name="Rensing S.A."/>
            <person name="Terry A."/>
            <person name="Pangilinan J."/>
            <person name="Kapitonov V."/>
            <person name="Jurka J."/>
            <person name="Salamov A."/>
            <person name="Shapiro H."/>
            <person name="Schmutz J."/>
            <person name="Grimwood J."/>
            <person name="Lindquist E."/>
            <person name="Lucas S."/>
            <person name="Grigoriev I.V."/>
            <person name="Schmitt R."/>
            <person name="Kirk D."/>
            <person name="Rokhsar D.S."/>
        </authorList>
    </citation>
    <scope>NUCLEOTIDE SEQUENCE [LARGE SCALE GENOMIC DNA]</scope>
    <source>
        <strain evidence="4">f. Nagariensis / Eve</strain>
    </source>
</reference>
<feature type="region of interest" description="Disordered" evidence="1">
    <location>
        <begin position="220"/>
        <end position="243"/>
    </location>
</feature>
<dbReference type="RefSeq" id="XP_002952896.1">
    <property type="nucleotide sequence ID" value="XM_002952850.1"/>
</dbReference>